<keyword evidence="6 8" id="KW-0808">Transferase</keyword>
<dbReference type="SUPFAM" id="SSF52540">
    <property type="entry name" value="P-loop containing nucleoside triphosphate hydrolases"/>
    <property type="match status" value="1"/>
</dbReference>
<protein>
    <recommendedName>
        <fullName evidence="6 7">Dephospho-CoA kinase</fullName>
        <ecNumber evidence="6 7">2.7.1.24</ecNumber>
    </recommendedName>
    <alternativeName>
        <fullName evidence="6">Dephosphocoenzyme A kinase</fullName>
    </alternativeName>
</protein>
<sequence>MLRVGLSGGIGSGKSTVARRLAEHGAVVIDADRLAREVVEPGTDGLREVVAAFGEDVLDAHGALNRAALAAKVFGDEQALATLNGITHPRIAARTAELIAAAPEDAIVVHDVPLLVEKEMAPLYHLVLIVHADVDQRLARLRGRGMAEDDARRRIAAQADDDRRRAVADVWLDNSGTPDLVLARVDALWADRLVRYEANVRLRRHASGPPIVVPYDETWPVQAARVAARIRLAAGGRRVEHIGSTSVPGLAAKDVLDFQLAVTSLDEAAELEEALTQAGFPGLGIGEDTVRHGGDDQSRWLKRLHAGADPGRRVNLHVRVEGGPGWTWAMRFRDWLRADARARDEYAAVKRELSERHRGDADGFAYGDAKEPWMDAATARMDAFYRDGHTS</sequence>
<evidence type="ECO:0000256" key="3">
    <source>
        <dbReference type="ARBA" id="ARBA00022490"/>
    </source>
</evidence>
<dbReference type="Pfam" id="PF04229">
    <property type="entry name" value="GrpB"/>
    <property type="match status" value="1"/>
</dbReference>
<reference evidence="9" key="1">
    <citation type="journal article" date="2019" name="Int. J. Syst. Evol. Microbiol.">
        <title>The Global Catalogue of Microorganisms (GCM) 10K type strain sequencing project: providing services to taxonomists for standard genome sequencing and annotation.</title>
        <authorList>
            <consortium name="The Broad Institute Genomics Platform"/>
            <consortium name="The Broad Institute Genome Sequencing Center for Infectious Disease"/>
            <person name="Wu L."/>
            <person name="Ma J."/>
        </authorList>
    </citation>
    <scope>NUCLEOTIDE SEQUENCE [LARGE SCALE GENOMIC DNA]</scope>
    <source>
        <strain evidence="9">CCUG 60214</strain>
    </source>
</reference>
<comment type="similarity">
    <text evidence="2">In the C-terminal section; belongs to the UPF0157 (GrpB) family.</text>
</comment>
<evidence type="ECO:0000313" key="9">
    <source>
        <dbReference type="Proteomes" id="UP001597168"/>
    </source>
</evidence>
<organism evidence="8 9">
    <name type="scientific">Saccharothrix hoggarensis</name>
    <dbReference type="NCBI Taxonomy" id="913853"/>
    <lineage>
        <taxon>Bacteria</taxon>
        <taxon>Bacillati</taxon>
        <taxon>Actinomycetota</taxon>
        <taxon>Actinomycetes</taxon>
        <taxon>Pseudonocardiales</taxon>
        <taxon>Pseudonocardiaceae</taxon>
        <taxon>Saccharothrix</taxon>
    </lineage>
</organism>
<keyword evidence="9" id="KW-1185">Reference proteome</keyword>
<comment type="similarity">
    <text evidence="6">Belongs to the CoaE family.</text>
</comment>
<gene>
    <name evidence="6 8" type="primary">coaE</name>
    <name evidence="8" type="ORF">ACFQ3T_24795</name>
</gene>
<dbReference type="InterPro" id="IPR027417">
    <property type="entry name" value="P-loop_NTPase"/>
</dbReference>
<evidence type="ECO:0000256" key="4">
    <source>
        <dbReference type="ARBA" id="ARBA00022741"/>
    </source>
</evidence>
<evidence type="ECO:0000313" key="8">
    <source>
        <dbReference type="EMBL" id="MFD1150365.1"/>
    </source>
</evidence>
<keyword evidence="6" id="KW-0173">Coenzyme A biosynthesis</keyword>
<comment type="subcellular location">
    <subcellularLocation>
        <location evidence="6">Cytoplasm</location>
    </subcellularLocation>
</comment>
<dbReference type="PANTHER" id="PTHR10695">
    <property type="entry name" value="DEPHOSPHO-COA KINASE-RELATED"/>
    <property type="match status" value="1"/>
</dbReference>
<dbReference type="Gene3D" id="3.30.460.10">
    <property type="entry name" value="Beta Polymerase, domain 2"/>
    <property type="match status" value="1"/>
</dbReference>
<dbReference type="Gene3D" id="3.40.50.300">
    <property type="entry name" value="P-loop containing nucleotide triphosphate hydrolases"/>
    <property type="match status" value="1"/>
</dbReference>
<dbReference type="Pfam" id="PF01121">
    <property type="entry name" value="CoaE"/>
    <property type="match status" value="1"/>
</dbReference>
<dbReference type="NCBIfam" id="TIGR00152">
    <property type="entry name" value="dephospho-CoA kinase"/>
    <property type="match status" value="1"/>
</dbReference>
<comment type="function">
    <text evidence="6">Catalyzes the phosphorylation of the 3'-hydroxyl group of dephosphocoenzyme A to form coenzyme A.</text>
</comment>
<dbReference type="PROSITE" id="PS51219">
    <property type="entry name" value="DPCK"/>
    <property type="match status" value="1"/>
</dbReference>
<dbReference type="CDD" id="cd02022">
    <property type="entry name" value="DPCK"/>
    <property type="match status" value="1"/>
</dbReference>
<evidence type="ECO:0000256" key="5">
    <source>
        <dbReference type="ARBA" id="ARBA00022840"/>
    </source>
</evidence>
<evidence type="ECO:0000256" key="7">
    <source>
        <dbReference type="NCBIfam" id="TIGR00152"/>
    </source>
</evidence>
<keyword evidence="3 6" id="KW-0963">Cytoplasm</keyword>
<comment type="caution">
    <text evidence="8">The sequence shown here is derived from an EMBL/GenBank/DDBJ whole genome shotgun (WGS) entry which is preliminary data.</text>
</comment>
<keyword evidence="6 8" id="KW-0418">Kinase</keyword>
<dbReference type="HAMAP" id="MF_00376">
    <property type="entry name" value="Dephospho_CoA_kinase"/>
    <property type="match status" value="1"/>
</dbReference>
<proteinExistence type="inferred from homology"/>
<dbReference type="PANTHER" id="PTHR10695:SF46">
    <property type="entry name" value="BIFUNCTIONAL COENZYME A SYNTHASE-RELATED"/>
    <property type="match status" value="1"/>
</dbReference>
<evidence type="ECO:0000256" key="6">
    <source>
        <dbReference type="HAMAP-Rule" id="MF_00376"/>
    </source>
</evidence>
<feature type="binding site" evidence="6">
    <location>
        <begin position="11"/>
        <end position="16"/>
    </location>
    <ligand>
        <name>ATP</name>
        <dbReference type="ChEBI" id="CHEBI:30616"/>
    </ligand>
</feature>
<comment type="pathway">
    <text evidence="6">Cofactor biosynthesis; coenzyme A biosynthesis; CoA from (R)-pantothenate: step 5/5.</text>
</comment>
<comment type="catalytic activity">
    <reaction evidence="6">
        <text>3'-dephospho-CoA + ATP = ADP + CoA + H(+)</text>
        <dbReference type="Rhea" id="RHEA:18245"/>
        <dbReference type="ChEBI" id="CHEBI:15378"/>
        <dbReference type="ChEBI" id="CHEBI:30616"/>
        <dbReference type="ChEBI" id="CHEBI:57287"/>
        <dbReference type="ChEBI" id="CHEBI:57328"/>
        <dbReference type="ChEBI" id="CHEBI:456216"/>
        <dbReference type="EC" id="2.7.1.24"/>
    </reaction>
</comment>
<dbReference type="InterPro" id="IPR001977">
    <property type="entry name" value="Depp_CoAkinase"/>
</dbReference>
<dbReference type="InterPro" id="IPR007344">
    <property type="entry name" value="GrpB/CoaE"/>
</dbReference>
<dbReference type="InterPro" id="IPR043519">
    <property type="entry name" value="NT_sf"/>
</dbReference>
<keyword evidence="5 6" id="KW-0067">ATP-binding</keyword>
<evidence type="ECO:0000256" key="1">
    <source>
        <dbReference type="ARBA" id="ARBA00008826"/>
    </source>
</evidence>
<dbReference type="EC" id="2.7.1.24" evidence="6 7"/>
<dbReference type="NCBIfam" id="NF002879">
    <property type="entry name" value="PRK03333.1"/>
    <property type="match status" value="1"/>
</dbReference>
<dbReference type="EMBL" id="JBHTLK010000155">
    <property type="protein sequence ID" value="MFD1150365.1"/>
    <property type="molecule type" value="Genomic_DNA"/>
</dbReference>
<dbReference type="SUPFAM" id="SSF81301">
    <property type="entry name" value="Nucleotidyltransferase"/>
    <property type="match status" value="1"/>
</dbReference>
<dbReference type="GO" id="GO:0004140">
    <property type="term" value="F:dephospho-CoA kinase activity"/>
    <property type="evidence" value="ECO:0007669"/>
    <property type="project" value="UniProtKB-EC"/>
</dbReference>
<name>A0ABW3R0A3_9PSEU</name>
<accession>A0ABW3R0A3</accession>
<keyword evidence="4 6" id="KW-0547">Nucleotide-binding</keyword>
<evidence type="ECO:0000256" key="2">
    <source>
        <dbReference type="ARBA" id="ARBA00011058"/>
    </source>
</evidence>
<dbReference type="Proteomes" id="UP001597168">
    <property type="component" value="Unassembled WGS sequence"/>
</dbReference>
<comment type="similarity">
    <text evidence="1">In the N-terminal section; belongs to the CoaE family.</text>
</comment>
<dbReference type="RefSeq" id="WP_380726390.1">
    <property type="nucleotide sequence ID" value="NZ_JBHTLK010000155.1"/>
</dbReference>